<dbReference type="Ensembl" id="ENSORLT00015005881.1">
    <property type="protein sequence ID" value="ENSORLP00015005474.1"/>
    <property type="gene ID" value="ENSORLG00015006248.1"/>
</dbReference>
<reference evidence="2 3" key="2">
    <citation type="submission" date="2017-04" db="EMBL/GenBank/DDBJ databases">
        <title>CpG methylation of centromeres and impact of large insertions on vertebrate speciation.</title>
        <authorList>
            <person name="Ichikawa K."/>
            <person name="Yoshimura J."/>
            <person name="Morishita S."/>
        </authorList>
    </citation>
    <scope>NUCLEOTIDE SEQUENCE</scope>
    <source>
        <strain evidence="2 3">HSOK</strain>
    </source>
</reference>
<proteinExistence type="predicted"/>
<evidence type="ECO:0000313" key="3">
    <source>
        <dbReference type="Proteomes" id="UP000265200"/>
    </source>
</evidence>
<feature type="region of interest" description="Disordered" evidence="1">
    <location>
        <begin position="1"/>
        <end position="22"/>
    </location>
</feature>
<reference evidence="2" key="4">
    <citation type="submission" date="2025-09" db="UniProtKB">
        <authorList>
            <consortium name="Ensembl"/>
        </authorList>
    </citation>
    <scope>IDENTIFICATION</scope>
    <source>
        <strain evidence="2">HSOK</strain>
    </source>
</reference>
<sequence length="130" mass="14903">EFLSNMESHRQRSHSTFDNMRKNDSQLRAAEWEQTSSLWLSVEAELLRERAVFGPGPGVLLSQDWMQDSTEGPNRTRLRIRRKALRHSKPEPKILCEAATDEDAEEGLSCDRLTFFPALTEAPTVTEDQD</sequence>
<evidence type="ECO:0000256" key="1">
    <source>
        <dbReference type="SAM" id="MobiDB-lite"/>
    </source>
</evidence>
<organism evidence="2 3">
    <name type="scientific">Oryzias latipes</name>
    <name type="common">Japanese rice fish</name>
    <name type="synonym">Japanese killifish</name>
    <dbReference type="NCBI Taxonomy" id="8090"/>
    <lineage>
        <taxon>Eukaryota</taxon>
        <taxon>Metazoa</taxon>
        <taxon>Chordata</taxon>
        <taxon>Craniata</taxon>
        <taxon>Vertebrata</taxon>
        <taxon>Euteleostomi</taxon>
        <taxon>Actinopterygii</taxon>
        <taxon>Neopterygii</taxon>
        <taxon>Teleostei</taxon>
        <taxon>Neoteleostei</taxon>
        <taxon>Acanthomorphata</taxon>
        <taxon>Ovalentaria</taxon>
        <taxon>Atherinomorphae</taxon>
        <taxon>Beloniformes</taxon>
        <taxon>Adrianichthyidae</taxon>
        <taxon>Oryziinae</taxon>
        <taxon>Oryzias</taxon>
    </lineage>
</organism>
<dbReference type="Proteomes" id="UP000265200">
    <property type="component" value="Chromosome 15"/>
</dbReference>
<protein>
    <submittedName>
        <fullName evidence="2">Uncharacterized protein</fullName>
    </submittedName>
</protein>
<accession>A0A3P9HCZ2</accession>
<name>A0A3P9HCZ2_ORYLA</name>
<reference key="1">
    <citation type="journal article" date="2007" name="Nature">
        <title>The medaka draft genome and insights into vertebrate genome evolution.</title>
        <authorList>
            <person name="Kasahara M."/>
            <person name="Naruse K."/>
            <person name="Sasaki S."/>
            <person name="Nakatani Y."/>
            <person name="Qu W."/>
            <person name="Ahsan B."/>
            <person name="Yamada T."/>
            <person name="Nagayasu Y."/>
            <person name="Doi K."/>
            <person name="Kasai Y."/>
            <person name="Jindo T."/>
            <person name="Kobayashi D."/>
            <person name="Shimada A."/>
            <person name="Toyoda A."/>
            <person name="Kuroki Y."/>
            <person name="Fujiyama A."/>
            <person name="Sasaki T."/>
            <person name="Shimizu A."/>
            <person name="Asakawa S."/>
            <person name="Shimizu N."/>
            <person name="Hashimoto S."/>
            <person name="Yang J."/>
            <person name="Lee Y."/>
            <person name="Matsushima K."/>
            <person name="Sugano S."/>
            <person name="Sakaizumi M."/>
            <person name="Narita T."/>
            <person name="Ohishi K."/>
            <person name="Haga S."/>
            <person name="Ohta F."/>
            <person name="Nomoto H."/>
            <person name="Nogata K."/>
            <person name="Morishita T."/>
            <person name="Endo T."/>
            <person name="Shin-I T."/>
            <person name="Takeda H."/>
            <person name="Morishita S."/>
            <person name="Kohara Y."/>
        </authorList>
    </citation>
    <scope>NUCLEOTIDE SEQUENCE [LARGE SCALE GENOMIC DNA]</scope>
    <source>
        <strain>Hd-rR</strain>
    </source>
</reference>
<evidence type="ECO:0000313" key="2">
    <source>
        <dbReference type="Ensembl" id="ENSORLP00015005474.1"/>
    </source>
</evidence>
<dbReference type="AlphaFoldDB" id="A0A3P9HCZ2"/>
<reference evidence="2" key="3">
    <citation type="submission" date="2025-08" db="UniProtKB">
        <authorList>
            <consortium name="Ensembl"/>
        </authorList>
    </citation>
    <scope>IDENTIFICATION</scope>
    <source>
        <strain evidence="2">HSOK</strain>
    </source>
</reference>